<dbReference type="Gene3D" id="2.60.40.10">
    <property type="entry name" value="Immunoglobulins"/>
    <property type="match status" value="1"/>
</dbReference>
<dbReference type="AlphaFoldDB" id="A0A8C9WL98"/>
<reference evidence="2" key="3">
    <citation type="submission" date="2025-09" db="UniProtKB">
        <authorList>
            <consortium name="Ensembl"/>
        </authorList>
    </citation>
    <scope>IDENTIFICATION</scope>
</reference>
<reference evidence="2 3" key="1">
    <citation type="submission" date="2019-04" db="EMBL/GenBank/DDBJ databases">
        <authorList>
            <consortium name="Wellcome Sanger Institute Data Sharing"/>
        </authorList>
    </citation>
    <scope>NUCLEOTIDE SEQUENCE [LARGE SCALE GENOMIC DNA]</scope>
</reference>
<sequence>GAVHSSLLCSLQQYLHVLFIITVCSVTFSVSTDRNITAQVGDPVTLPCYANVGKQANLSHLNIRWEKDGQTVLDIQSGTGSGFKNRVSFMIRISDRGAYQCFFKDNKGTPDGIILSVAGRICFKSSILPSIYPSIHPSIHLFILNNHQSITGQSHTLTTTYTH</sequence>
<proteinExistence type="predicted"/>
<evidence type="ECO:0000259" key="1">
    <source>
        <dbReference type="PROSITE" id="PS50835"/>
    </source>
</evidence>
<evidence type="ECO:0000313" key="3">
    <source>
        <dbReference type="Proteomes" id="UP000694397"/>
    </source>
</evidence>
<feature type="domain" description="Ig-like" evidence="1">
    <location>
        <begin position="26"/>
        <end position="116"/>
    </location>
</feature>
<evidence type="ECO:0000313" key="2">
    <source>
        <dbReference type="Ensembl" id="ENSSFOP00015077598.1"/>
    </source>
</evidence>
<organism evidence="2 3">
    <name type="scientific">Scleropages formosus</name>
    <name type="common">Asian bonytongue</name>
    <name type="synonym">Osteoglossum formosum</name>
    <dbReference type="NCBI Taxonomy" id="113540"/>
    <lineage>
        <taxon>Eukaryota</taxon>
        <taxon>Metazoa</taxon>
        <taxon>Chordata</taxon>
        <taxon>Craniata</taxon>
        <taxon>Vertebrata</taxon>
        <taxon>Euteleostomi</taxon>
        <taxon>Actinopterygii</taxon>
        <taxon>Neopterygii</taxon>
        <taxon>Teleostei</taxon>
        <taxon>Osteoglossocephala</taxon>
        <taxon>Osteoglossomorpha</taxon>
        <taxon>Osteoglossiformes</taxon>
        <taxon>Osteoglossidae</taxon>
        <taxon>Scleropages</taxon>
    </lineage>
</organism>
<name>A0A8C9WL98_SCLFO</name>
<dbReference type="InterPro" id="IPR036179">
    <property type="entry name" value="Ig-like_dom_sf"/>
</dbReference>
<dbReference type="GeneTree" id="ENSGT01030000235063"/>
<dbReference type="InterPro" id="IPR013783">
    <property type="entry name" value="Ig-like_fold"/>
</dbReference>
<dbReference type="Proteomes" id="UP000694397">
    <property type="component" value="Chromosome 6"/>
</dbReference>
<dbReference type="Ensembl" id="ENSSFOT00015046124.1">
    <property type="protein sequence ID" value="ENSSFOP00015077598.1"/>
    <property type="gene ID" value="ENSSFOG00015032828.1"/>
</dbReference>
<dbReference type="PROSITE" id="PS50835">
    <property type="entry name" value="IG_LIKE"/>
    <property type="match status" value="1"/>
</dbReference>
<reference evidence="2" key="2">
    <citation type="submission" date="2025-08" db="UniProtKB">
        <authorList>
            <consortium name="Ensembl"/>
        </authorList>
    </citation>
    <scope>IDENTIFICATION</scope>
</reference>
<dbReference type="InterPro" id="IPR007110">
    <property type="entry name" value="Ig-like_dom"/>
</dbReference>
<dbReference type="OrthoDB" id="8925064at2759"/>
<protein>
    <recommendedName>
        <fullName evidence="1">Ig-like domain-containing protein</fullName>
    </recommendedName>
</protein>
<keyword evidence="3" id="KW-1185">Reference proteome</keyword>
<accession>A0A8C9WL98</accession>
<dbReference type="SUPFAM" id="SSF48726">
    <property type="entry name" value="Immunoglobulin"/>
    <property type="match status" value="1"/>
</dbReference>